<dbReference type="PANTHER" id="PTHR31078:SF1">
    <property type="entry name" value="CILIA- AND FLAGELLA-ASSOCIATED PROTEIN 300"/>
    <property type="match status" value="1"/>
</dbReference>
<comment type="subcellular location">
    <subcellularLocation>
        <location evidence="1">Cytoplasm</location>
        <location evidence="1">Cytoskeleton</location>
        <location evidence="1">Cilium axoneme</location>
    </subcellularLocation>
</comment>
<protein>
    <recommendedName>
        <fullName evidence="3">Cilia- and flagella-associated protein 300</fullName>
    </recommendedName>
</protein>
<dbReference type="InterPro" id="IPR029416">
    <property type="entry name" value="CFAP300"/>
</dbReference>
<organism evidence="7 8">
    <name type="scientific">Pseudocohnilembus persalinus</name>
    <name type="common">Ciliate</name>
    <dbReference type="NCBI Taxonomy" id="266149"/>
    <lineage>
        <taxon>Eukaryota</taxon>
        <taxon>Sar</taxon>
        <taxon>Alveolata</taxon>
        <taxon>Ciliophora</taxon>
        <taxon>Intramacronucleata</taxon>
        <taxon>Oligohymenophorea</taxon>
        <taxon>Scuticociliatia</taxon>
        <taxon>Philasterida</taxon>
        <taxon>Pseudocohnilembidae</taxon>
        <taxon>Pseudocohnilembus</taxon>
    </lineage>
</organism>
<evidence type="ECO:0000313" key="7">
    <source>
        <dbReference type="EMBL" id="KRX02988.1"/>
    </source>
</evidence>
<reference evidence="7 8" key="1">
    <citation type="journal article" date="2015" name="Sci. Rep.">
        <title>Genome of the facultative scuticociliatosis pathogen Pseudocohnilembus persalinus provides insight into its virulence through horizontal gene transfer.</title>
        <authorList>
            <person name="Xiong J."/>
            <person name="Wang G."/>
            <person name="Cheng J."/>
            <person name="Tian M."/>
            <person name="Pan X."/>
            <person name="Warren A."/>
            <person name="Jiang C."/>
            <person name="Yuan D."/>
            <person name="Miao W."/>
        </authorList>
    </citation>
    <scope>NUCLEOTIDE SEQUENCE [LARGE SCALE GENOMIC DNA]</scope>
    <source>
        <strain evidence="7">36N120E</strain>
    </source>
</reference>
<evidence type="ECO:0000313" key="8">
    <source>
        <dbReference type="Proteomes" id="UP000054937"/>
    </source>
</evidence>
<dbReference type="InParanoid" id="A0A0V0QLI3"/>
<keyword evidence="8" id="KW-1185">Reference proteome</keyword>
<dbReference type="GO" id="GO:0005930">
    <property type="term" value="C:axoneme"/>
    <property type="evidence" value="ECO:0007669"/>
    <property type="project" value="UniProtKB-SubCell"/>
</dbReference>
<dbReference type="AlphaFoldDB" id="A0A0V0QLI3"/>
<dbReference type="EMBL" id="LDAU01000147">
    <property type="protein sequence ID" value="KRX02988.1"/>
    <property type="molecule type" value="Genomic_DNA"/>
</dbReference>
<evidence type="ECO:0000256" key="6">
    <source>
        <dbReference type="ARBA" id="ARBA00023273"/>
    </source>
</evidence>
<name>A0A0V0QLI3_PSEPJ</name>
<accession>A0A0V0QLI3</accession>
<evidence type="ECO:0000256" key="4">
    <source>
        <dbReference type="ARBA" id="ARBA00022490"/>
    </source>
</evidence>
<dbReference type="Pfam" id="PF14926">
    <property type="entry name" value="CFAP300"/>
    <property type="match status" value="1"/>
</dbReference>
<dbReference type="PANTHER" id="PTHR31078">
    <property type="entry name" value="CILIA- AND FLAGELLA-ASSOCIATED PROTEIN 300"/>
    <property type="match status" value="1"/>
</dbReference>
<evidence type="ECO:0000256" key="5">
    <source>
        <dbReference type="ARBA" id="ARBA00023212"/>
    </source>
</evidence>
<dbReference type="OrthoDB" id="10259249at2759"/>
<comment type="similarity">
    <text evidence="2">Belongs to the CFAP300 family.</text>
</comment>
<keyword evidence="4" id="KW-0963">Cytoplasm</keyword>
<evidence type="ECO:0000256" key="3">
    <source>
        <dbReference type="ARBA" id="ARBA00022174"/>
    </source>
</evidence>
<evidence type="ECO:0000256" key="1">
    <source>
        <dbReference type="ARBA" id="ARBA00004430"/>
    </source>
</evidence>
<keyword evidence="6" id="KW-0966">Cell projection</keyword>
<evidence type="ECO:0000256" key="2">
    <source>
        <dbReference type="ARBA" id="ARBA00009205"/>
    </source>
</evidence>
<keyword evidence="5" id="KW-0206">Cytoskeleton</keyword>
<sequence length="253" mass="29950">MEIQEAKNEEEQLISYIFEQINNPVLEDKTFKEYLSKWGLQQSIRVQSFRFNQKYDDLSHIQFFKDFFNDQAVKAGTGVYNSKTVQEIKLEKLKCTQVKLDMFQNLKEFDIVSGDNIKQCIPDYYEEIEICTNLRQALLVEESEYWEAFTEEQRQEFLFKVFSLLYIGGGMCQYDDQLSVYLEWTKFLYKNLISARKDTESENVFVESQVYEIKKVDDTLNTEKHPQNVFYVVINPSLRSVNALFSGENSWSS</sequence>
<dbReference type="Proteomes" id="UP000054937">
    <property type="component" value="Unassembled WGS sequence"/>
</dbReference>
<dbReference type="OMA" id="FYHCYGV"/>
<proteinExistence type="inferred from homology"/>
<gene>
    <name evidence="7" type="ORF">PPERSA_03079</name>
</gene>
<comment type="caution">
    <text evidence="7">The sequence shown here is derived from an EMBL/GenBank/DDBJ whole genome shotgun (WGS) entry which is preliminary data.</text>
</comment>